<dbReference type="InterPro" id="IPR037401">
    <property type="entry name" value="SnoaL-like"/>
</dbReference>
<reference evidence="2" key="1">
    <citation type="submission" date="2020-01" db="EMBL/GenBank/DDBJ databases">
        <authorList>
            <person name="Seo Y.L."/>
        </authorList>
    </citation>
    <scope>NUCLEOTIDE SEQUENCE</scope>
    <source>
        <strain evidence="2">R11</strain>
    </source>
</reference>
<dbReference type="SUPFAM" id="SSF54427">
    <property type="entry name" value="NTF2-like"/>
    <property type="match status" value="1"/>
</dbReference>
<dbReference type="Proteomes" id="UP000638732">
    <property type="component" value="Unassembled WGS sequence"/>
</dbReference>
<accession>A0A965ZF50</accession>
<gene>
    <name evidence="2" type="ORF">GSY63_10400</name>
</gene>
<evidence type="ECO:0000259" key="1">
    <source>
        <dbReference type="Pfam" id="PF12680"/>
    </source>
</evidence>
<reference evidence="2" key="2">
    <citation type="submission" date="2020-10" db="EMBL/GenBank/DDBJ databases">
        <title>Mucilaginibacter sp. nov., isolated from soil.</title>
        <authorList>
            <person name="Jeon C.O."/>
        </authorList>
    </citation>
    <scope>NUCLEOTIDE SEQUENCE</scope>
    <source>
        <strain evidence="2">R11</strain>
    </source>
</reference>
<comment type="caution">
    <text evidence="2">The sequence shown here is derived from an EMBL/GenBank/DDBJ whole genome shotgun (WGS) entry which is preliminary data.</text>
</comment>
<dbReference type="EMBL" id="WWEO01000042">
    <property type="protein sequence ID" value="NCD69765.1"/>
    <property type="molecule type" value="Genomic_DNA"/>
</dbReference>
<sequence>MKTEIPTIIAAYITASNAKDISTVASLFAKDAVVKDEGAKYAGVEEIVNWQTKIHKAYDFRMEAKQIIEIENGFVVTTTLSGSFPGKNPIDVDQRFKINNGLIAELEIK</sequence>
<dbReference type="RefSeq" id="WP_166585749.1">
    <property type="nucleotide sequence ID" value="NZ_WWEO01000042.1"/>
</dbReference>
<organism evidence="2 3">
    <name type="scientific">Mucilaginibacter agri</name>
    <dbReference type="NCBI Taxonomy" id="2695265"/>
    <lineage>
        <taxon>Bacteria</taxon>
        <taxon>Pseudomonadati</taxon>
        <taxon>Bacteroidota</taxon>
        <taxon>Sphingobacteriia</taxon>
        <taxon>Sphingobacteriales</taxon>
        <taxon>Sphingobacteriaceae</taxon>
        <taxon>Mucilaginibacter</taxon>
    </lineage>
</organism>
<proteinExistence type="predicted"/>
<feature type="domain" description="SnoaL-like" evidence="1">
    <location>
        <begin position="10"/>
        <end position="105"/>
    </location>
</feature>
<keyword evidence="3" id="KW-1185">Reference proteome</keyword>
<evidence type="ECO:0000313" key="3">
    <source>
        <dbReference type="Proteomes" id="UP000638732"/>
    </source>
</evidence>
<dbReference type="AlphaFoldDB" id="A0A965ZF50"/>
<dbReference type="InterPro" id="IPR032710">
    <property type="entry name" value="NTF2-like_dom_sf"/>
</dbReference>
<dbReference type="Gene3D" id="3.10.450.50">
    <property type="match status" value="1"/>
</dbReference>
<name>A0A965ZF50_9SPHI</name>
<evidence type="ECO:0000313" key="2">
    <source>
        <dbReference type="EMBL" id="NCD69765.1"/>
    </source>
</evidence>
<protein>
    <submittedName>
        <fullName evidence="2">Nuclear transport factor 2 family protein</fullName>
    </submittedName>
</protein>
<dbReference type="Pfam" id="PF12680">
    <property type="entry name" value="SnoaL_2"/>
    <property type="match status" value="1"/>
</dbReference>